<reference evidence="1" key="1">
    <citation type="submission" date="2021-05" db="EMBL/GenBank/DDBJ databases">
        <authorList>
            <person name="Scholz U."/>
            <person name="Mascher M."/>
            <person name="Fiebig A."/>
        </authorList>
    </citation>
    <scope>NUCLEOTIDE SEQUENCE [LARGE SCALE GENOMIC DNA]</scope>
</reference>
<dbReference type="Proteomes" id="UP001732700">
    <property type="component" value="Chromosome 5D"/>
</dbReference>
<proteinExistence type="predicted"/>
<reference evidence="1" key="2">
    <citation type="submission" date="2025-09" db="UniProtKB">
        <authorList>
            <consortium name="EnsemblPlants"/>
        </authorList>
    </citation>
    <scope>IDENTIFICATION</scope>
</reference>
<protein>
    <submittedName>
        <fullName evidence="1">Uncharacterized protein</fullName>
    </submittedName>
</protein>
<evidence type="ECO:0000313" key="2">
    <source>
        <dbReference type="Proteomes" id="UP001732700"/>
    </source>
</evidence>
<keyword evidence="2" id="KW-1185">Reference proteome</keyword>
<evidence type="ECO:0000313" key="1">
    <source>
        <dbReference type="EnsemblPlants" id="AVESA.00010b.r2.5DG0994560.1.CDS.1"/>
    </source>
</evidence>
<dbReference type="EnsemblPlants" id="AVESA.00010b.r2.5DG0994560.1">
    <property type="protein sequence ID" value="AVESA.00010b.r2.5DG0994560.1.CDS.1"/>
    <property type="gene ID" value="AVESA.00010b.r2.5DG0994560"/>
</dbReference>
<sequence length="140" mass="15075">MQLHSFYDNQAGHAIHIGAEFRATVQGDLTIAAYCHQLKDLADSLANVGEPVSDCTLTLQMICGLNRRFQIMATIMPMKIPFPTFVQARSRLLLEDITLNERERAEGATALAVGNNNHNGGGPPPPNGGNPPPPPNGGYQ</sequence>
<accession>A0ACD5YLA4</accession>
<name>A0ACD5YLA4_AVESA</name>
<organism evidence="1 2">
    <name type="scientific">Avena sativa</name>
    <name type="common">Oat</name>
    <dbReference type="NCBI Taxonomy" id="4498"/>
    <lineage>
        <taxon>Eukaryota</taxon>
        <taxon>Viridiplantae</taxon>
        <taxon>Streptophyta</taxon>
        <taxon>Embryophyta</taxon>
        <taxon>Tracheophyta</taxon>
        <taxon>Spermatophyta</taxon>
        <taxon>Magnoliopsida</taxon>
        <taxon>Liliopsida</taxon>
        <taxon>Poales</taxon>
        <taxon>Poaceae</taxon>
        <taxon>BOP clade</taxon>
        <taxon>Pooideae</taxon>
        <taxon>Poodae</taxon>
        <taxon>Poeae</taxon>
        <taxon>Poeae Chloroplast Group 1 (Aveneae type)</taxon>
        <taxon>Aveninae</taxon>
        <taxon>Avena</taxon>
    </lineage>
</organism>